<proteinExistence type="predicted"/>
<reference evidence="1" key="1">
    <citation type="submission" date="2023-09" db="UniProtKB">
        <authorList>
            <consortium name="Ensembl"/>
        </authorList>
    </citation>
    <scope>IDENTIFICATION</scope>
</reference>
<evidence type="ECO:0000313" key="1">
    <source>
        <dbReference type="Ensembl" id="ENSBMSP00010024450.1"/>
    </source>
</evidence>
<accession>A0A8C0I4H8</accession>
<dbReference type="Ensembl" id="ENSBMST00010026933.1">
    <property type="protein sequence ID" value="ENSBMSP00010024450.1"/>
    <property type="gene ID" value="ENSBMSG00010017794.1"/>
</dbReference>
<dbReference type="GeneTree" id="ENSGT00960000190698"/>
<protein>
    <submittedName>
        <fullName evidence="1">Uncharacterized protein</fullName>
    </submittedName>
</protein>
<dbReference type="AlphaFoldDB" id="A0A8C0I4H8"/>
<organism evidence="1">
    <name type="scientific">Balaenoptera musculus</name>
    <name type="common">Blue whale</name>
    <dbReference type="NCBI Taxonomy" id="9771"/>
    <lineage>
        <taxon>Eukaryota</taxon>
        <taxon>Metazoa</taxon>
        <taxon>Chordata</taxon>
        <taxon>Craniata</taxon>
        <taxon>Vertebrata</taxon>
        <taxon>Euteleostomi</taxon>
        <taxon>Mammalia</taxon>
        <taxon>Eutheria</taxon>
        <taxon>Laurasiatheria</taxon>
        <taxon>Artiodactyla</taxon>
        <taxon>Whippomorpha</taxon>
        <taxon>Cetacea</taxon>
        <taxon>Mysticeti</taxon>
        <taxon>Balaenopteridae</taxon>
        <taxon>Balaenoptera</taxon>
    </lineage>
</organism>
<name>A0A8C0I4H8_BALMU</name>
<sequence>MHLSICPWALLPHSESLPSCHAHPHPLVHSHTHHHADSALNTFLQHSCTFIVTLMHMHTRFLTPTSMLMLTLMHTCSHLCTHTTSHSQTHWSPRSQLLLTGLNHRSWERAFWFLPEVCVCARAHVRVCACVCVCVAGGNRP</sequence>